<dbReference type="Proteomes" id="UP000092460">
    <property type="component" value="Unassembled WGS sequence"/>
</dbReference>
<evidence type="ECO:0000313" key="2">
    <source>
        <dbReference type="Proteomes" id="UP000092460"/>
    </source>
</evidence>
<organism evidence="1 2">
    <name type="scientific">Glossina palpalis gambiensis</name>
    <dbReference type="NCBI Taxonomy" id="67801"/>
    <lineage>
        <taxon>Eukaryota</taxon>
        <taxon>Metazoa</taxon>
        <taxon>Ecdysozoa</taxon>
        <taxon>Arthropoda</taxon>
        <taxon>Hexapoda</taxon>
        <taxon>Insecta</taxon>
        <taxon>Pterygota</taxon>
        <taxon>Neoptera</taxon>
        <taxon>Endopterygota</taxon>
        <taxon>Diptera</taxon>
        <taxon>Brachycera</taxon>
        <taxon>Muscomorpha</taxon>
        <taxon>Hippoboscoidea</taxon>
        <taxon>Glossinidae</taxon>
        <taxon>Glossina</taxon>
    </lineage>
</organism>
<evidence type="ECO:0000313" key="1">
    <source>
        <dbReference type="EnsemblMetazoa" id="GPPI038681-PA"/>
    </source>
</evidence>
<reference evidence="1" key="2">
    <citation type="submission" date="2020-05" db="UniProtKB">
        <authorList>
            <consortium name="EnsemblMetazoa"/>
        </authorList>
    </citation>
    <scope>IDENTIFICATION</scope>
    <source>
        <strain evidence="1">IAEA</strain>
    </source>
</reference>
<dbReference type="VEuPathDB" id="VectorBase:GPPI038681"/>
<dbReference type="EnsemblMetazoa" id="GPPI038681-RA">
    <property type="protein sequence ID" value="GPPI038681-PA"/>
    <property type="gene ID" value="GPPI038681"/>
</dbReference>
<name>A0A1B0BRX3_9MUSC</name>
<proteinExistence type="predicted"/>
<reference evidence="2" key="1">
    <citation type="submission" date="2015-01" db="EMBL/GenBank/DDBJ databases">
        <authorList>
            <person name="Aksoy S."/>
            <person name="Warren W."/>
            <person name="Wilson R.K."/>
        </authorList>
    </citation>
    <scope>NUCLEOTIDE SEQUENCE [LARGE SCALE GENOMIC DNA]</scope>
    <source>
        <strain evidence="2">IAEA</strain>
    </source>
</reference>
<dbReference type="AlphaFoldDB" id="A0A1B0BRX3"/>
<sequence length="88" mass="10249">TTQNETTKTYVKKIFSTSDSSSNPLYKFAIYFSSTSSQMFNNSQQQMTLCIVIEKTQCVHELALKKTPKHTEYPFHNLWGQNKKIIHQ</sequence>
<accession>A0A1B0BRX3</accession>
<keyword evidence="2" id="KW-1185">Reference proteome</keyword>
<dbReference type="EMBL" id="JXJN01019390">
    <property type="status" value="NOT_ANNOTATED_CDS"/>
    <property type="molecule type" value="Genomic_DNA"/>
</dbReference>
<protein>
    <submittedName>
        <fullName evidence="1">Uncharacterized protein</fullName>
    </submittedName>
</protein>